<accession>A0A7J7L317</accession>
<evidence type="ECO:0000313" key="2">
    <source>
        <dbReference type="Proteomes" id="UP000541444"/>
    </source>
</evidence>
<keyword evidence="2" id="KW-1185">Reference proteome</keyword>
<sequence>MAYSAASQPLVTIQPLEGDMSTDGSNTIPFPDVLKALIAKLCPVFQGYLVVVPIGLVKYGDIGSRESKLMPRGKVNEARKFNDRELMSIDSQVSSRILHSGYHFAAPSSCSSRNLGTEESTS</sequence>
<name>A0A7J7L317_9MAGN</name>
<organism evidence="1 2">
    <name type="scientific">Kingdonia uniflora</name>
    <dbReference type="NCBI Taxonomy" id="39325"/>
    <lineage>
        <taxon>Eukaryota</taxon>
        <taxon>Viridiplantae</taxon>
        <taxon>Streptophyta</taxon>
        <taxon>Embryophyta</taxon>
        <taxon>Tracheophyta</taxon>
        <taxon>Spermatophyta</taxon>
        <taxon>Magnoliopsida</taxon>
        <taxon>Ranunculales</taxon>
        <taxon>Circaeasteraceae</taxon>
        <taxon>Kingdonia</taxon>
    </lineage>
</organism>
<reference evidence="1 2" key="1">
    <citation type="journal article" date="2020" name="IScience">
        <title>Genome Sequencing of the Endangered Kingdonia uniflora (Circaeasteraceae, Ranunculales) Reveals Potential Mechanisms of Evolutionary Specialization.</title>
        <authorList>
            <person name="Sun Y."/>
            <person name="Deng T."/>
            <person name="Zhang A."/>
            <person name="Moore M.J."/>
            <person name="Landis J.B."/>
            <person name="Lin N."/>
            <person name="Zhang H."/>
            <person name="Zhang X."/>
            <person name="Huang J."/>
            <person name="Zhang X."/>
            <person name="Sun H."/>
            <person name="Wang H."/>
        </authorList>
    </citation>
    <scope>NUCLEOTIDE SEQUENCE [LARGE SCALE GENOMIC DNA]</scope>
    <source>
        <strain evidence="1">TB1705</strain>
        <tissue evidence="1">Leaf</tissue>
    </source>
</reference>
<proteinExistence type="predicted"/>
<gene>
    <name evidence="1" type="ORF">GIB67_030733</name>
</gene>
<protein>
    <submittedName>
        <fullName evidence="1">Uncharacterized protein</fullName>
    </submittedName>
</protein>
<dbReference type="EMBL" id="JACGCM010002660">
    <property type="protein sequence ID" value="KAF6136969.1"/>
    <property type="molecule type" value="Genomic_DNA"/>
</dbReference>
<dbReference type="Proteomes" id="UP000541444">
    <property type="component" value="Unassembled WGS sequence"/>
</dbReference>
<evidence type="ECO:0000313" key="1">
    <source>
        <dbReference type="EMBL" id="KAF6136969.1"/>
    </source>
</evidence>
<dbReference type="AlphaFoldDB" id="A0A7J7L317"/>
<comment type="caution">
    <text evidence="1">The sequence shown here is derived from an EMBL/GenBank/DDBJ whole genome shotgun (WGS) entry which is preliminary data.</text>
</comment>